<dbReference type="Proteomes" id="UP000069940">
    <property type="component" value="Unassembled WGS sequence"/>
</dbReference>
<protein>
    <submittedName>
        <fullName evidence="2">Uncharacterized protein</fullName>
    </submittedName>
</protein>
<evidence type="ECO:0000313" key="3">
    <source>
        <dbReference type="Proteomes" id="UP000069940"/>
    </source>
</evidence>
<sequence length="355" mass="40769">MGDGDTMDIGRSEQAQLQHSASMAGQDLHQRQVDHWQHSPVLRSVYQNQYAPFPSVPVEIRSQQQHKCINQPSHQTPAGVNECPIDSLSYDEQPAVQATPTPSSSGRFPLDREQYLDEQFRQMREASDKYFDSMNRLMELQYQAYVERMKTFNQQTQLMFSLCWAARALQPAYESPESSPISTQQQETQHQAPFPNDADSTAAVINEEQPRQPRVDQLFVPVSTFHRDEQQQQKQAIKNPIVVPAPHDDSSDEVFEHAQQNECAAEVFKSSVVGSLREEIIISDKRLPMCGKCTVSSLFRQSDPKFVQYFLDRHGHRMDLARGRASVFSDVFEWMINQREIRIKLRSSVHQCLLT</sequence>
<feature type="compositionally biased region" description="Polar residues" evidence="1">
    <location>
        <begin position="176"/>
        <end position="191"/>
    </location>
</feature>
<feature type="region of interest" description="Disordered" evidence="1">
    <location>
        <begin position="175"/>
        <end position="197"/>
    </location>
</feature>
<dbReference type="EnsemblMetazoa" id="AALFPA23_022975.R34172">
    <property type="protein sequence ID" value="AALFPA23_022975.P34172"/>
    <property type="gene ID" value="AALFPA23_022975"/>
</dbReference>
<accession>A0ABM1ZZ89</accession>
<proteinExistence type="predicted"/>
<reference evidence="2" key="2">
    <citation type="submission" date="2025-05" db="UniProtKB">
        <authorList>
            <consortium name="EnsemblMetazoa"/>
        </authorList>
    </citation>
    <scope>IDENTIFICATION</scope>
    <source>
        <strain evidence="2">Foshan</strain>
    </source>
</reference>
<evidence type="ECO:0000256" key="1">
    <source>
        <dbReference type="SAM" id="MobiDB-lite"/>
    </source>
</evidence>
<dbReference type="RefSeq" id="XP_062705639.1">
    <property type="nucleotide sequence ID" value="XM_062849655.1"/>
</dbReference>
<keyword evidence="3" id="KW-1185">Reference proteome</keyword>
<evidence type="ECO:0000313" key="2">
    <source>
        <dbReference type="EnsemblMetazoa" id="AALFPA23_022975.P34172"/>
    </source>
</evidence>
<dbReference type="GeneID" id="134287583"/>
<organism evidence="2 3">
    <name type="scientific">Aedes albopictus</name>
    <name type="common">Asian tiger mosquito</name>
    <name type="synonym">Stegomyia albopicta</name>
    <dbReference type="NCBI Taxonomy" id="7160"/>
    <lineage>
        <taxon>Eukaryota</taxon>
        <taxon>Metazoa</taxon>
        <taxon>Ecdysozoa</taxon>
        <taxon>Arthropoda</taxon>
        <taxon>Hexapoda</taxon>
        <taxon>Insecta</taxon>
        <taxon>Pterygota</taxon>
        <taxon>Neoptera</taxon>
        <taxon>Endopterygota</taxon>
        <taxon>Diptera</taxon>
        <taxon>Nematocera</taxon>
        <taxon>Culicoidea</taxon>
        <taxon>Culicidae</taxon>
        <taxon>Culicinae</taxon>
        <taxon>Aedini</taxon>
        <taxon>Aedes</taxon>
        <taxon>Stegomyia</taxon>
    </lineage>
</organism>
<reference evidence="3" key="1">
    <citation type="journal article" date="2015" name="Proc. Natl. Acad. Sci. U.S.A.">
        <title>Genome sequence of the Asian Tiger mosquito, Aedes albopictus, reveals insights into its biology, genetics, and evolution.</title>
        <authorList>
            <person name="Chen X.G."/>
            <person name="Jiang X."/>
            <person name="Gu J."/>
            <person name="Xu M."/>
            <person name="Wu Y."/>
            <person name="Deng Y."/>
            <person name="Zhang C."/>
            <person name="Bonizzoni M."/>
            <person name="Dermauw W."/>
            <person name="Vontas J."/>
            <person name="Armbruster P."/>
            <person name="Huang X."/>
            <person name="Yang Y."/>
            <person name="Zhang H."/>
            <person name="He W."/>
            <person name="Peng H."/>
            <person name="Liu Y."/>
            <person name="Wu K."/>
            <person name="Chen J."/>
            <person name="Lirakis M."/>
            <person name="Topalis P."/>
            <person name="Van Leeuwen T."/>
            <person name="Hall A.B."/>
            <person name="Jiang X."/>
            <person name="Thorpe C."/>
            <person name="Mueller R.L."/>
            <person name="Sun C."/>
            <person name="Waterhouse R.M."/>
            <person name="Yan G."/>
            <person name="Tu Z.J."/>
            <person name="Fang X."/>
            <person name="James A.A."/>
        </authorList>
    </citation>
    <scope>NUCLEOTIDE SEQUENCE [LARGE SCALE GENOMIC DNA]</scope>
    <source>
        <strain evidence="3">Foshan</strain>
    </source>
</reference>
<name>A0ABM1ZZ89_AEDAL</name>